<evidence type="ECO:0000256" key="5">
    <source>
        <dbReference type="ARBA" id="ARBA00022827"/>
    </source>
</evidence>
<dbReference type="PANTHER" id="PTHR43876:SF7">
    <property type="entry name" value="UBIQUINONE BIOSYNTHESIS MONOOXYGENASE COQ6, MITOCHONDRIAL"/>
    <property type="match status" value="1"/>
</dbReference>
<keyword evidence="6" id="KW-0560">Oxidoreductase</keyword>
<evidence type="ECO:0000256" key="3">
    <source>
        <dbReference type="ARBA" id="ARBA00005349"/>
    </source>
</evidence>
<evidence type="ECO:0000256" key="2">
    <source>
        <dbReference type="ARBA" id="ARBA00004749"/>
    </source>
</evidence>
<name>A0A4R6VU91_9HYPH</name>
<evidence type="ECO:0000313" key="9">
    <source>
        <dbReference type="EMBL" id="TDQ66286.1"/>
    </source>
</evidence>
<dbReference type="Pfam" id="PF01494">
    <property type="entry name" value="FAD_binding_3"/>
    <property type="match status" value="1"/>
</dbReference>
<evidence type="ECO:0000256" key="7">
    <source>
        <dbReference type="ARBA" id="ARBA00023033"/>
    </source>
</evidence>
<protein>
    <submittedName>
        <fullName evidence="9">2-octaprenyl-6-methoxyphenol hydroxylase</fullName>
    </submittedName>
</protein>
<dbReference type="GO" id="GO:0016705">
    <property type="term" value="F:oxidoreductase activity, acting on paired donors, with incorporation or reduction of molecular oxygen"/>
    <property type="evidence" value="ECO:0007669"/>
    <property type="project" value="InterPro"/>
</dbReference>
<dbReference type="Gene3D" id="3.50.50.60">
    <property type="entry name" value="FAD/NAD(P)-binding domain"/>
    <property type="match status" value="2"/>
</dbReference>
<comment type="cofactor">
    <cofactor evidence="1">
        <name>FAD</name>
        <dbReference type="ChEBI" id="CHEBI:57692"/>
    </cofactor>
</comment>
<evidence type="ECO:0000313" key="10">
    <source>
        <dbReference type="Proteomes" id="UP000295391"/>
    </source>
</evidence>
<dbReference type="GO" id="GO:0006744">
    <property type="term" value="P:ubiquinone biosynthetic process"/>
    <property type="evidence" value="ECO:0007669"/>
    <property type="project" value="UniProtKB-UniPathway"/>
</dbReference>
<evidence type="ECO:0000256" key="4">
    <source>
        <dbReference type="ARBA" id="ARBA00022630"/>
    </source>
</evidence>
<dbReference type="AlphaFoldDB" id="A0A4R6VU91"/>
<sequence>MAEYDIAIVGGGLTGAALAGLLKARGKSVVHFAPVMEKDFRTSALMMPTVEFLQDSGLCPDPDALGYPLRQIRIIDATNRLLRGPEALFDSREAGHEQFGYNFPNADLLPRFQAFADDQPGEITKVEARVGLIDRQDDGVFVITDAHQNEHRARLLVGADGKKSMVRQQFSFEFDEEQFAQSALVCDFEFERSIGDCSIEFHYENGPFTLVPAHNNKINLVWLDQHKVLNEALALSDEKFEKLLEDKANHLFGHAKLLTKRFVFPLSNLHMRVAGKDGVVLVGEAAHAFPPIGAQGLNLGLRDVESLIEAIDEVSPQKQPLTRADADRVSALYAAKRTPDLIKTGGFVDGLFKSLLSDFLPAQLLRLSGLWALKSVSPLRKLAFKIGMGR</sequence>
<dbReference type="NCBIfam" id="TIGR01988">
    <property type="entry name" value="Ubi-OHases"/>
    <property type="match status" value="1"/>
</dbReference>
<dbReference type="GO" id="GO:0071949">
    <property type="term" value="F:FAD binding"/>
    <property type="evidence" value="ECO:0007669"/>
    <property type="project" value="InterPro"/>
</dbReference>
<accession>A0A4R6VU91</accession>
<dbReference type="PANTHER" id="PTHR43876">
    <property type="entry name" value="UBIQUINONE BIOSYNTHESIS MONOOXYGENASE COQ6, MITOCHONDRIAL"/>
    <property type="match status" value="1"/>
</dbReference>
<keyword evidence="7" id="KW-0503">Monooxygenase</keyword>
<evidence type="ECO:0000256" key="1">
    <source>
        <dbReference type="ARBA" id="ARBA00001974"/>
    </source>
</evidence>
<keyword evidence="4" id="KW-0285">Flavoprotein</keyword>
<dbReference type="SUPFAM" id="SSF51905">
    <property type="entry name" value="FAD/NAD(P)-binding domain"/>
    <property type="match status" value="1"/>
</dbReference>
<gene>
    <name evidence="9" type="ORF">ATL17_0278</name>
</gene>
<keyword evidence="5" id="KW-0274">FAD</keyword>
<comment type="similarity">
    <text evidence="3">Belongs to the UbiH/COQ6 family.</text>
</comment>
<feature type="domain" description="FAD-binding" evidence="8">
    <location>
        <begin position="3"/>
        <end position="314"/>
    </location>
</feature>
<evidence type="ECO:0000259" key="8">
    <source>
        <dbReference type="Pfam" id="PF01494"/>
    </source>
</evidence>
<comment type="caution">
    <text evidence="9">The sequence shown here is derived from an EMBL/GenBank/DDBJ whole genome shotgun (WGS) entry which is preliminary data.</text>
</comment>
<proteinExistence type="inferred from homology"/>
<dbReference type="OrthoDB" id="9796623at2"/>
<reference evidence="9 10" key="1">
    <citation type="submission" date="2019-03" db="EMBL/GenBank/DDBJ databases">
        <title>Genomic Encyclopedia of Type Strains, Phase III (KMG-III): the genomes of soil and plant-associated and newly described type strains.</title>
        <authorList>
            <person name="Whitman W."/>
        </authorList>
    </citation>
    <scope>NUCLEOTIDE SEQUENCE [LARGE SCALE GENOMIC DNA]</scope>
    <source>
        <strain evidence="9 10">CGMCC 1.7002</strain>
    </source>
</reference>
<dbReference type="EMBL" id="SNYR01000001">
    <property type="protein sequence ID" value="TDQ66286.1"/>
    <property type="molecule type" value="Genomic_DNA"/>
</dbReference>
<evidence type="ECO:0000256" key="6">
    <source>
        <dbReference type="ARBA" id="ARBA00023002"/>
    </source>
</evidence>
<dbReference type="InterPro" id="IPR051205">
    <property type="entry name" value="UbiH/COQ6_monooxygenase"/>
</dbReference>
<organism evidence="9 10">
    <name type="scientific">Maritalea mobilis</name>
    <dbReference type="NCBI Taxonomy" id="483324"/>
    <lineage>
        <taxon>Bacteria</taxon>
        <taxon>Pseudomonadati</taxon>
        <taxon>Pseudomonadota</taxon>
        <taxon>Alphaproteobacteria</taxon>
        <taxon>Hyphomicrobiales</taxon>
        <taxon>Devosiaceae</taxon>
        <taxon>Maritalea</taxon>
    </lineage>
</organism>
<dbReference type="PRINTS" id="PR00420">
    <property type="entry name" value="RNGMNOXGNASE"/>
</dbReference>
<dbReference type="UniPathway" id="UPA00232"/>
<dbReference type="GO" id="GO:0004497">
    <property type="term" value="F:monooxygenase activity"/>
    <property type="evidence" value="ECO:0007669"/>
    <property type="project" value="UniProtKB-KW"/>
</dbReference>
<dbReference type="Proteomes" id="UP000295391">
    <property type="component" value="Unassembled WGS sequence"/>
</dbReference>
<dbReference type="InterPro" id="IPR036188">
    <property type="entry name" value="FAD/NAD-bd_sf"/>
</dbReference>
<keyword evidence="10" id="KW-1185">Reference proteome</keyword>
<dbReference type="InterPro" id="IPR002938">
    <property type="entry name" value="FAD-bd"/>
</dbReference>
<comment type="pathway">
    <text evidence="2">Cofactor biosynthesis; ubiquinone biosynthesis.</text>
</comment>
<dbReference type="InterPro" id="IPR010971">
    <property type="entry name" value="UbiH/COQ6"/>
</dbReference>
<dbReference type="RefSeq" id="WP_133570990.1">
    <property type="nucleotide sequence ID" value="NZ_SNYR01000001.1"/>
</dbReference>